<reference evidence="3 4" key="1">
    <citation type="submission" date="2016-10" db="EMBL/GenBank/DDBJ databases">
        <authorList>
            <person name="de Groot N.N."/>
        </authorList>
    </citation>
    <scope>NUCLEOTIDE SEQUENCE [LARGE SCALE GENOMIC DNA]</scope>
    <source>
        <strain evidence="3 4">ATCC 700224</strain>
    </source>
</reference>
<dbReference type="EMBL" id="FNAP01000009">
    <property type="protein sequence ID" value="SDE61166.1"/>
    <property type="molecule type" value="Genomic_DNA"/>
</dbReference>
<name>A0A1G7ECI4_9PROT</name>
<sequence length="230" mass="23221">MRSSITGPLLALDTSGRACGVCVWHDGAVLARADRAMEHGHAEALAPMAGQVLADAGLSVQDLAAIAVTVGPGSFTGLRVGLAFSRGLALAAGCPVLGFASTAVLAVMAAPTEPRDAPIAVIVDARRAEVFLHLFDSGALSMGDPVSLPPDRALAMVPNGPVRLFGDGVGLLPMPLPPGALIAPDAARPPDPAALAEFAATHPGQAGPPRPLYVRAPDATLPPPNTRARP</sequence>
<dbReference type="AlphaFoldDB" id="A0A1G7ECI4"/>
<dbReference type="STRING" id="69960.SAMN05421720_1096"/>
<evidence type="ECO:0000313" key="4">
    <source>
        <dbReference type="Proteomes" id="UP000199412"/>
    </source>
</evidence>
<feature type="region of interest" description="Disordered" evidence="1">
    <location>
        <begin position="192"/>
        <end position="230"/>
    </location>
</feature>
<dbReference type="GO" id="GO:0002949">
    <property type="term" value="P:tRNA threonylcarbamoyladenosine modification"/>
    <property type="evidence" value="ECO:0007669"/>
    <property type="project" value="InterPro"/>
</dbReference>
<dbReference type="InterPro" id="IPR022496">
    <property type="entry name" value="T6A_TsaB"/>
</dbReference>
<gene>
    <name evidence="3" type="ORF">SAMN05421720_1096</name>
</gene>
<dbReference type="Pfam" id="PF00814">
    <property type="entry name" value="TsaD"/>
    <property type="match status" value="1"/>
</dbReference>
<feature type="compositionally biased region" description="Pro residues" evidence="1">
    <location>
        <begin position="220"/>
        <end position="230"/>
    </location>
</feature>
<dbReference type="CDD" id="cd24032">
    <property type="entry name" value="ASKHA_NBD_TsaB"/>
    <property type="match status" value="1"/>
</dbReference>
<dbReference type="RefSeq" id="WP_092786682.1">
    <property type="nucleotide sequence ID" value="NZ_FNAP01000009.1"/>
</dbReference>
<dbReference type="InterPro" id="IPR043129">
    <property type="entry name" value="ATPase_NBD"/>
</dbReference>
<keyword evidence="4" id="KW-1185">Reference proteome</keyword>
<evidence type="ECO:0000313" key="3">
    <source>
        <dbReference type="EMBL" id="SDE61166.1"/>
    </source>
</evidence>
<protein>
    <submittedName>
        <fullName evidence="3">tRNA threonylcarbamoyladenosine biosynthesis protein TsaB</fullName>
    </submittedName>
</protein>
<organism evidence="3 4">
    <name type="scientific">Rhodospira trueperi</name>
    <dbReference type="NCBI Taxonomy" id="69960"/>
    <lineage>
        <taxon>Bacteria</taxon>
        <taxon>Pseudomonadati</taxon>
        <taxon>Pseudomonadota</taxon>
        <taxon>Alphaproteobacteria</taxon>
        <taxon>Rhodospirillales</taxon>
        <taxon>Rhodospirillaceae</taxon>
        <taxon>Rhodospira</taxon>
    </lineage>
</organism>
<dbReference type="PANTHER" id="PTHR11735">
    <property type="entry name" value="TRNA N6-ADENOSINE THREONYLCARBAMOYLTRANSFERASE"/>
    <property type="match status" value="1"/>
</dbReference>
<evidence type="ECO:0000259" key="2">
    <source>
        <dbReference type="Pfam" id="PF00814"/>
    </source>
</evidence>
<dbReference type="OrthoDB" id="9809995at2"/>
<dbReference type="GO" id="GO:0005829">
    <property type="term" value="C:cytosol"/>
    <property type="evidence" value="ECO:0007669"/>
    <property type="project" value="TreeGrafter"/>
</dbReference>
<proteinExistence type="predicted"/>
<evidence type="ECO:0000256" key="1">
    <source>
        <dbReference type="SAM" id="MobiDB-lite"/>
    </source>
</evidence>
<dbReference type="InterPro" id="IPR000905">
    <property type="entry name" value="Gcp-like_dom"/>
</dbReference>
<accession>A0A1G7ECI4</accession>
<dbReference type="NCBIfam" id="TIGR03725">
    <property type="entry name" value="T6A_YeaZ"/>
    <property type="match status" value="1"/>
</dbReference>
<dbReference type="PANTHER" id="PTHR11735:SF11">
    <property type="entry name" value="TRNA THREONYLCARBAMOYLADENOSINE BIOSYNTHESIS PROTEIN TSAB"/>
    <property type="match status" value="1"/>
</dbReference>
<feature type="domain" description="Gcp-like" evidence="2">
    <location>
        <begin position="38"/>
        <end position="133"/>
    </location>
</feature>
<dbReference type="SUPFAM" id="SSF53067">
    <property type="entry name" value="Actin-like ATPase domain"/>
    <property type="match status" value="2"/>
</dbReference>
<dbReference type="Proteomes" id="UP000199412">
    <property type="component" value="Unassembled WGS sequence"/>
</dbReference>
<dbReference type="Gene3D" id="3.30.420.40">
    <property type="match status" value="2"/>
</dbReference>